<comment type="caution">
    <text evidence="2">The sequence shown here is derived from an EMBL/GenBank/DDBJ whole genome shotgun (WGS) entry which is preliminary data.</text>
</comment>
<dbReference type="EMBL" id="CAMXCT020000576">
    <property type="protein sequence ID" value="CAL1134057.1"/>
    <property type="molecule type" value="Genomic_DNA"/>
</dbReference>
<keyword evidence="4" id="KW-1185">Reference proteome</keyword>
<dbReference type="EMBL" id="CAMXCT030000576">
    <property type="protein sequence ID" value="CAL4767994.1"/>
    <property type="molecule type" value="Genomic_DNA"/>
</dbReference>
<sequence length="113" mass="12546">MEEVRQLCLAEPWANPVKPASPSSEPSSEFQEGLRSFGAFRSRLQQGLALDMREAGTTPSKPRNPGRGSHMLRWLGMKLMESALPEQAPGLVDQSRGWASVKHVKLCHCCHCF</sequence>
<dbReference type="Proteomes" id="UP001152797">
    <property type="component" value="Unassembled WGS sequence"/>
</dbReference>
<evidence type="ECO:0000313" key="4">
    <source>
        <dbReference type="Proteomes" id="UP001152797"/>
    </source>
</evidence>
<gene>
    <name evidence="2" type="ORF">C1SCF055_LOCUS8542</name>
</gene>
<dbReference type="EMBL" id="CAMXCT010000576">
    <property type="protein sequence ID" value="CAI3980682.1"/>
    <property type="molecule type" value="Genomic_DNA"/>
</dbReference>
<accession>A0A9P1BWX0</accession>
<evidence type="ECO:0000313" key="2">
    <source>
        <dbReference type="EMBL" id="CAI3980682.1"/>
    </source>
</evidence>
<feature type="region of interest" description="Disordered" evidence="1">
    <location>
        <begin position="51"/>
        <end position="70"/>
    </location>
</feature>
<dbReference type="AlphaFoldDB" id="A0A9P1BWX0"/>
<organism evidence="2">
    <name type="scientific">Cladocopium goreaui</name>
    <dbReference type="NCBI Taxonomy" id="2562237"/>
    <lineage>
        <taxon>Eukaryota</taxon>
        <taxon>Sar</taxon>
        <taxon>Alveolata</taxon>
        <taxon>Dinophyceae</taxon>
        <taxon>Suessiales</taxon>
        <taxon>Symbiodiniaceae</taxon>
        <taxon>Cladocopium</taxon>
    </lineage>
</organism>
<evidence type="ECO:0000313" key="3">
    <source>
        <dbReference type="EMBL" id="CAL4767994.1"/>
    </source>
</evidence>
<reference evidence="2" key="1">
    <citation type="submission" date="2022-10" db="EMBL/GenBank/DDBJ databases">
        <authorList>
            <person name="Chen Y."/>
            <person name="Dougan E. K."/>
            <person name="Chan C."/>
            <person name="Rhodes N."/>
            <person name="Thang M."/>
        </authorList>
    </citation>
    <scope>NUCLEOTIDE SEQUENCE</scope>
</reference>
<reference evidence="3 4" key="2">
    <citation type="submission" date="2024-05" db="EMBL/GenBank/DDBJ databases">
        <authorList>
            <person name="Chen Y."/>
            <person name="Shah S."/>
            <person name="Dougan E. K."/>
            <person name="Thang M."/>
            <person name="Chan C."/>
        </authorList>
    </citation>
    <scope>NUCLEOTIDE SEQUENCE [LARGE SCALE GENOMIC DNA]</scope>
</reference>
<protein>
    <submittedName>
        <fullName evidence="2">Uncharacterized protein</fullName>
    </submittedName>
</protein>
<evidence type="ECO:0000256" key="1">
    <source>
        <dbReference type="SAM" id="MobiDB-lite"/>
    </source>
</evidence>
<feature type="region of interest" description="Disordered" evidence="1">
    <location>
        <begin position="1"/>
        <end position="32"/>
    </location>
</feature>
<name>A0A9P1BWX0_9DINO</name>
<proteinExistence type="predicted"/>